<keyword evidence="3" id="KW-1185">Reference proteome</keyword>
<keyword evidence="1" id="KW-0732">Signal</keyword>
<dbReference type="GO" id="GO:0016829">
    <property type="term" value="F:lyase activity"/>
    <property type="evidence" value="ECO:0007669"/>
    <property type="project" value="UniProtKB-KW"/>
</dbReference>
<gene>
    <name evidence="2" type="ORF">AAGT95_14660</name>
</gene>
<dbReference type="Gene3D" id="2.60.120.200">
    <property type="match status" value="1"/>
</dbReference>
<protein>
    <submittedName>
        <fullName evidence="2">Heparin lyase I family protein</fullName>
    </submittedName>
</protein>
<dbReference type="Proteomes" id="UP001453229">
    <property type="component" value="Chromosome"/>
</dbReference>
<organism evidence="2 3">
    <name type="scientific">Salinicola lusitanus</name>
    <dbReference type="NCBI Taxonomy" id="1949085"/>
    <lineage>
        <taxon>Bacteria</taxon>
        <taxon>Pseudomonadati</taxon>
        <taxon>Pseudomonadota</taxon>
        <taxon>Gammaproteobacteria</taxon>
        <taxon>Oceanospirillales</taxon>
        <taxon>Halomonadaceae</taxon>
        <taxon>Salinicola</taxon>
    </lineage>
</organism>
<keyword evidence="2" id="KW-0456">Lyase</keyword>
<proteinExistence type="predicted"/>
<feature type="chain" id="PRO_5046253033" evidence="1">
    <location>
        <begin position="22"/>
        <end position="250"/>
    </location>
</feature>
<dbReference type="RefSeq" id="WP_342594305.1">
    <property type="nucleotide sequence ID" value="NZ_CP151919.1"/>
</dbReference>
<name>A0ABZ3CPI2_9GAMM</name>
<feature type="signal peptide" evidence="1">
    <location>
        <begin position="1"/>
        <end position="21"/>
    </location>
</feature>
<dbReference type="InterPro" id="IPR025975">
    <property type="entry name" value="Polysacc_lyase"/>
</dbReference>
<evidence type="ECO:0000256" key="1">
    <source>
        <dbReference type="SAM" id="SignalP"/>
    </source>
</evidence>
<evidence type="ECO:0000313" key="2">
    <source>
        <dbReference type="EMBL" id="XAD53076.1"/>
    </source>
</evidence>
<accession>A0ABZ3CPI2</accession>
<dbReference type="EMBL" id="CP151919">
    <property type="protein sequence ID" value="XAD53076.1"/>
    <property type="molecule type" value="Genomic_DNA"/>
</dbReference>
<sequence>MLLRFVLATILVFLPLTFSNGADQYFIQRADSCNSDMGSGGNLKGTAIPFQGKCEGAGLSPKLIKNQGILFRVSTKGSSDRDRSELAATSKPFYLDRPYYVGFEIKVPRDSDVSDDFFYLLQFWQGGNKNPPIAGLRMKRGQSHVASIMVRGPNNPRGNTISTINLQPRKWHHIVLGIQVNSDGTGWMEVWKGHKISSKWQGRIGFSTEPGVNDWYRLKFGIYKKSEPGRQFSTIYKNIKIGDSFRSVSF</sequence>
<evidence type="ECO:0000313" key="3">
    <source>
        <dbReference type="Proteomes" id="UP001453229"/>
    </source>
</evidence>
<reference evidence="2 3" key="1">
    <citation type="submission" date="2024-04" db="EMBL/GenBank/DDBJ databases">
        <title>Salinicola lusitanus LLJ914,a marine bacterium isolated from the Okinawa Trough.</title>
        <authorList>
            <person name="Li J."/>
        </authorList>
    </citation>
    <scope>NUCLEOTIDE SEQUENCE [LARGE SCALE GENOMIC DNA]</scope>
    <source>
        <strain evidence="2 3">LLJ914</strain>
    </source>
</reference>
<dbReference type="Pfam" id="PF14099">
    <property type="entry name" value="Polysacc_lyase"/>
    <property type="match status" value="1"/>
</dbReference>